<organism evidence="1 2">
    <name type="scientific">Undibacter mobilis</name>
    <dbReference type="NCBI Taxonomy" id="2292256"/>
    <lineage>
        <taxon>Bacteria</taxon>
        <taxon>Pseudomonadati</taxon>
        <taxon>Pseudomonadota</taxon>
        <taxon>Alphaproteobacteria</taxon>
        <taxon>Hyphomicrobiales</taxon>
        <taxon>Nitrobacteraceae</taxon>
        <taxon>Undibacter</taxon>
    </lineage>
</organism>
<reference evidence="2" key="1">
    <citation type="submission" date="2018-08" db="EMBL/GenBank/DDBJ databases">
        <authorList>
            <person name="Kim S.-J."/>
            <person name="Jung G.-Y."/>
        </authorList>
    </citation>
    <scope>NUCLEOTIDE SEQUENCE [LARGE SCALE GENOMIC DNA]</scope>
    <source>
        <strain evidence="2">GY_H</strain>
    </source>
</reference>
<dbReference type="Proteomes" id="UP000263993">
    <property type="component" value="Unassembled WGS sequence"/>
</dbReference>
<evidence type="ECO:0008006" key="3">
    <source>
        <dbReference type="Google" id="ProtNLM"/>
    </source>
</evidence>
<evidence type="ECO:0000313" key="1">
    <source>
        <dbReference type="EMBL" id="RDV05561.1"/>
    </source>
</evidence>
<sequence length="88" mass="9791">MYGYLAGQFADADLAGQTDEQAAVNGLTPETRAAYEDVLQQGRTALASASFDWTKIADFANRRFGNEGQARRWLTRMMDVLEKALRNS</sequence>
<dbReference type="AlphaFoldDB" id="A0A371BDX4"/>
<gene>
    <name evidence="1" type="ORF">DXH78_13845</name>
</gene>
<keyword evidence="2" id="KW-1185">Reference proteome</keyword>
<protein>
    <recommendedName>
        <fullName evidence="3">CdiI immunity protein domain-containing protein</fullName>
    </recommendedName>
</protein>
<comment type="caution">
    <text evidence="1">The sequence shown here is derived from an EMBL/GenBank/DDBJ whole genome shotgun (WGS) entry which is preliminary data.</text>
</comment>
<proteinExistence type="predicted"/>
<name>A0A371BDX4_9BRAD</name>
<dbReference type="EMBL" id="QRGO01000001">
    <property type="protein sequence ID" value="RDV05561.1"/>
    <property type="molecule type" value="Genomic_DNA"/>
</dbReference>
<accession>A0A371BDX4</accession>
<evidence type="ECO:0000313" key="2">
    <source>
        <dbReference type="Proteomes" id="UP000263993"/>
    </source>
</evidence>